<dbReference type="AlphaFoldDB" id="A0A3A3G4F1"/>
<feature type="signal peptide" evidence="16">
    <location>
        <begin position="1"/>
        <end position="25"/>
    </location>
</feature>
<dbReference type="GO" id="GO:0015344">
    <property type="term" value="F:siderophore uptake transmembrane transporter activity"/>
    <property type="evidence" value="ECO:0007669"/>
    <property type="project" value="TreeGrafter"/>
</dbReference>
<evidence type="ECO:0000256" key="7">
    <source>
        <dbReference type="ARBA" id="ARBA00022729"/>
    </source>
</evidence>
<dbReference type="PROSITE" id="PS52016">
    <property type="entry name" value="TONB_DEPENDENT_REC_3"/>
    <property type="match status" value="1"/>
</dbReference>
<dbReference type="FunFam" id="2.170.130.10:FF:000001">
    <property type="entry name" value="Catecholate siderophore TonB-dependent receptor"/>
    <property type="match status" value="1"/>
</dbReference>
<evidence type="ECO:0000313" key="20">
    <source>
        <dbReference type="Proteomes" id="UP000266327"/>
    </source>
</evidence>
<dbReference type="Pfam" id="PF07715">
    <property type="entry name" value="Plug"/>
    <property type="match status" value="1"/>
</dbReference>
<dbReference type="InterPro" id="IPR036942">
    <property type="entry name" value="Beta-barrel_TonB_sf"/>
</dbReference>
<dbReference type="SUPFAM" id="SSF56935">
    <property type="entry name" value="Porins"/>
    <property type="match status" value="1"/>
</dbReference>
<keyword evidence="10 15" id="KW-0798">TonB box</keyword>
<evidence type="ECO:0000313" key="19">
    <source>
        <dbReference type="EMBL" id="RJG01669.1"/>
    </source>
</evidence>
<dbReference type="InterPro" id="IPR039426">
    <property type="entry name" value="TonB-dep_rcpt-like"/>
</dbReference>
<evidence type="ECO:0000256" key="10">
    <source>
        <dbReference type="ARBA" id="ARBA00023077"/>
    </source>
</evidence>
<dbReference type="Pfam" id="PF00593">
    <property type="entry name" value="TonB_dep_Rec_b-barrel"/>
    <property type="match status" value="1"/>
</dbReference>
<feature type="domain" description="TonB-dependent receptor plug" evidence="18">
    <location>
        <begin position="65"/>
        <end position="160"/>
    </location>
</feature>
<evidence type="ECO:0000256" key="8">
    <source>
        <dbReference type="ARBA" id="ARBA00023004"/>
    </source>
</evidence>
<keyword evidence="8" id="KW-0408">Iron</keyword>
<keyword evidence="7 16" id="KW-0732">Signal</keyword>
<evidence type="ECO:0000256" key="14">
    <source>
        <dbReference type="PROSITE-ProRule" id="PRU01360"/>
    </source>
</evidence>
<keyword evidence="20" id="KW-1185">Reference proteome</keyword>
<dbReference type="PANTHER" id="PTHR32552">
    <property type="entry name" value="FERRICHROME IRON RECEPTOR-RELATED"/>
    <property type="match status" value="1"/>
</dbReference>
<dbReference type="GO" id="GO:0009279">
    <property type="term" value="C:cell outer membrane"/>
    <property type="evidence" value="ECO:0007669"/>
    <property type="project" value="UniProtKB-SubCell"/>
</dbReference>
<evidence type="ECO:0000256" key="3">
    <source>
        <dbReference type="ARBA" id="ARBA00022448"/>
    </source>
</evidence>
<protein>
    <submittedName>
        <fullName evidence="19">TonB-dependent receptor</fullName>
    </submittedName>
</protein>
<evidence type="ECO:0000256" key="5">
    <source>
        <dbReference type="ARBA" id="ARBA00022496"/>
    </source>
</evidence>
<keyword evidence="4 14" id="KW-1134">Transmembrane beta strand</keyword>
<evidence type="ECO:0000256" key="6">
    <source>
        <dbReference type="ARBA" id="ARBA00022692"/>
    </source>
</evidence>
<organism evidence="19 20">
    <name type="scientific">Noviherbaspirillum sedimenti</name>
    <dbReference type="NCBI Taxonomy" id="2320865"/>
    <lineage>
        <taxon>Bacteria</taxon>
        <taxon>Pseudomonadati</taxon>
        <taxon>Pseudomonadota</taxon>
        <taxon>Betaproteobacteria</taxon>
        <taxon>Burkholderiales</taxon>
        <taxon>Oxalobacteraceae</taxon>
        <taxon>Noviherbaspirillum</taxon>
    </lineage>
</organism>
<evidence type="ECO:0000259" key="18">
    <source>
        <dbReference type="Pfam" id="PF07715"/>
    </source>
</evidence>
<comment type="caution">
    <text evidence="19">The sequence shown here is derived from an EMBL/GenBank/DDBJ whole genome shotgun (WGS) entry which is preliminary data.</text>
</comment>
<proteinExistence type="inferred from homology"/>
<evidence type="ECO:0000256" key="11">
    <source>
        <dbReference type="ARBA" id="ARBA00023136"/>
    </source>
</evidence>
<dbReference type="InterPro" id="IPR037066">
    <property type="entry name" value="Plug_dom_sf"/>
</dbReference>
<reference evidence="20" key="1">
    <citation type="submission" date="2018-09" db="EMBL/GenBank/DDBJ databases">
        <authorList>
            <person name="Zhu H."/>
        </authorList>
    </citation>
    <scope>NUCLEOTIDE SEQUENCE [LARGE SCALE GENOMIC DNA]</scope>
    <source>
        <strain evidence="20">K1S02-23</strain>
    </source>
</reference>
<gene>
    <name evidence="19" type="ORF">D3878_08790</name>
</gene>
<feature type="domain" description="TonB-dependent receptor-like beta-barrel" evidence="17">
    <location>
        <begin position="233"/>
        <end position="471"/>
    </location>
</feature>
<keyword evidence="3 14" id="KW-0813">Transport</keyword>
<evidence type="ECO:0000256" key="13">
    <source>
        <dbReference type="ARBA" id="ARBA00023237"/>
    </source>
</evidence>
<keyword evidence="12 19" id="KW-0675">Receptor</keyword>
<evidence type="ECO:0000256" key="12">
    <source>
        <dbReference type="ARBA" id="ARBA00023170"/>
    </source>
</evidence>
<evidence type="ECO:0000256" key="16">
    <source>
        <dbReference type="SAM" id="SignalP"/>
    </source>
</evidence>
<keyword evidence="6 14" id="KW-0812">Transmembrane</keyword>
<keyword evidence="5" id="KW-0410">Iron transport</keyword>
<keyword evidence="9" id="KW-0406">Ion transport</keyword>
<dbReference type="InterPro" id="IPR012910">
    <property type="entry name" value="Plug_dom"/>
</dbReference>
<comment type="subcellular location">
    <subcellularLocation>
        <location evidence="1 14">Cell outer membrane</location>
        <topology evidence="1 14">Multi-pass membrane protein</topology>
    </subcellularLocation>
</comment>
<evidence type="ECO:0000259" key="17">
    <source>
        <dbReference type="Pfam" id="PF00593"/>
    </source>
</evidence>
<evidence type="ECO:0000256" key="2">
    <source>
        <dbReference type="ARBA" id="ARBA00009810"/>
    </source>
</evidence>
<evidence type="ECO:0000256" key="9">
    <source>
        <dbReference type="ARBA" id="ARBA00023065"/>
    </source>
</evidence>
<evidence type="ECO:0000256" key="15">
    <source>
        <dbReference type="RuleBase" id="RU003357"/>
    </source>
</evidence>
<name>A0A3A3G4F1_9BURK</name>
<dbReference type="OrthoDB" id="9790771at2"/>
<feature type="chain" id="PRO_5017420522" evidence="16">
    <location>
        <begin position="26"/>
        <end position="475"/>
    </location>
</feature>
<comment type="similarity">
    <text evidence="2 14 15">Belongs to the TonB-dependent receptor family.</text>
</comment>
<keyword evidence="11 14" id="KW-0472">Membrane</keyword>
<dbReference type="PANTHER" id="PTHR32552:SF68">
    <property type="entry name" value="FERRICHROME OUTER MEMBRANE TRANSPORTER_PHAGE RECEPTOR"/>
    <property type="match status" value="1"/>
</dbReference>
<dbReference type="Proteomes" id="UP000266327">
    <property type="component" value="Unassembled WGS sequence"/>
</dbReference>
<accession>A0A3A3G4F1</accession>
<evidence type="ECO:0000256" key="1">
    <source>
        <dbReference type="ARBA" id="ARBA00004571"/>
    </source>
</evidence>
<dbReference type="EMBL" id="QYUQ01000002">
    <property type="protein sequence ID" value="RJG01669.1"/>
    <property type="molecule type" value="Genomic_DNA"/>
</dbReference>
<evidence type="ECO:0000256" key="4">
    <source>
        <dbReference type="ARBA" id="ARBA00022452"/>
    </source>
</evidence>
<dbReference type="InterPro" id="IPR000531">
    <property type="entry name" value="Beta-barrel_TonB"/>
</dbReference>
<dbReference type="Gene3D" id="2.40.170.20">
    <property type="entry name" value="TonB-dependent receptor, beta-barrel domain"/>
    <property type="match status" value="1"/>
</dbReference>
<dbReference type="GO" id="GO:0015891">
    <property type="term" value="P:siderophore transport"/>
    <property type="evidence" value="ECO:0007669"/>
    <property type="project" value="UniProtKB-ARBA"/>
</dbReference>
<keyword evidence="13 14" id="KW-0998">Cell outer membrane</keyword>
<dbReference type="Gene3D" id="2.170.130.10">
    <property type="entry name" value="TonB-dependent receptor, plug domain"/>
    <property type="match status" value="1"/>
</dbReference>
<dbReference type="RefSeq" id="WP_119785127.1">
    <property type="nucleotide sequence ID" value="NZ_QYUQ01000002.1"/>
</dbReference>
<sequence>MAFKEPRLALLVALAVQQLSSAAFAQSATQAETGLPEVKVSGTRELAPTYNAPTAITATKIEAPLRDIPQTVNVVPQQLLRDQRATSMQDVLKSVPGIGMSHGDGQRDEVTIRGFNAIGDQFIDGVRDDAMYFRDLSNIEQVEVIKGPASVLYGRGSSGGLINRITKKPGIDKSEVTAQVGSWNQRRGEIDLARNFSENGVAFRVTGAIERADSYRDKQFLNREALAPSLLLKLGSDTNLLLQAEYLSDRRVTDFGVPAYRGKPVDVPTSTYYGAANAAEVDTSEARMTAVGFTLNHRFSNQLSVRNAFRHYDYKLNRNDTFVNSVNEAARSATLLHNNTRREEDGYFNQTELTQKAELAGMEHQILYGIEIGRQDKDQFRRRANAGTVSLFNPVLPVVALNATAAPFVDNLGIMKTSSAYVQDLVTLSDRWKALAGVRYDRFEQETKERRAGQRNLSRSDKEWSPRIGLVDCNN</sequence>